<protein>
    <submittedName>
        <fullName evidence="9">3-hydroxyisobutyrate dehydrogenase</fullName>
    </submittedName>
</protein>
<dbReference type="NCBIfam" id="TIGR01692">
    <property type="entry name" value="HIBADH"/>
    <property type="match status" value="1"/>
</dbReference>
<dbReference type="InterPro" id="IPR013328">
    <property type="entry name" value="6PGD_dom2"/>
</dbReference>
<dbReference type="InterPro" id="IPR036291">
    <property type="entry name" value="NAD(P)-bd_dom_sf"/>
</dbReference>
<dbReference type="SUPFAM" id="SSF48179">
    <property type="entry name" value="6-phosphogluconate dehydrogenase C-terminal domain-like"/>
    <property type="match status" value="1"/>
</dbReference>
<gene>
    <name evidence="9" type="ORF">CLV88_108152</name>
</gene>
<accession>A0A2P8FBD0</accession>
<dbReference type="Pfam" id="PF14833">
    <property type="entry name" value="NAD_binding_11"/>
    <property type="match status" value="1"/>
</dbReference>
<evidence type="ECO:0000256" key="6">
    <source>
        <dbReference type="PIRSR" id="PIRSR000103-1"/>
    </source>
</evidence>
<dbReference type="PIRSF" id="PIRSF000103">
    <property type="entry name" value="HIBADH"/>
    <property type="match status" value="1"/>
</dbReference>
<reference evidence="9 10" key="1">
    <citation type="submission" date="2018-03" db="EMBL/GenBank/DDBJ databases">
        <title>Genomic Encyclopedia of Archaeal and Bacterial Type Strains, Phase II (KMG-II): from individual species to whole genera.</title>
        <authorList>
            <person name="Goeker M."/>
        </authorList>
    </citation>
    <scope>NUCLEOTIDE SEQUENCE [LARGE SCALE GENOMIC DNA]</scope>
    <source>
        <strain evidence="9 10">DSM 100673</strain>
    </source>
</reference>
<dbReference type="GO" id="GO:0009083">
    <property type="term" value="P:branched-chain amino acid catabolic process"/>
    <property type="evidence" value="ECO:0007669"/>
    <property type="project" value="UniProtKB-KW"/>
</dbReference>
<evidence type="ECO:0000313" key="10">
    <source>
        <dbReference type="Proteomes" id="UP000240418"/>
    </source>
</evidence>
<evidence type="ECO:0000313" key="9">
    <source>
        <dbReference type="EMBL" id="PSL18972.1"/>
    </source>
</evidence>
<dbReference type="AlphaFoldDB" id="A0A2P8FBD0"/>
<dbReference type="SUPFAM" id="SSF51735">
    <property type="entry name" value="NAD(P)-binding Rossmann-fold domains"/>
    <property type="match status" value="1"/>
</dbReference>
<evidence type="ECO:0000256" key="1">
    <source>
        <dbReference type="ARBA" id="ARBA00005023"/>
    </source>
</evidence>
<comment type="caution">
    <text evidence="9">The sequence shown here is derived from an EMBL/GenBank/DDBJ whole genome shotgun (WGS) entry which is preliminary data.</text>
</comment>
<keyword evidence="5" id="KW-0520">NAD</keyword>
<dbReference type="RefSeq" id="WP_106608957.1">
    <property type="nucleotide sequence ID" value="NZ_PYGJ01000008.1"/>
</dbReference>
<feature type="active site" evidence="6">
    <location>
        <position position="165"/>
    </location>
</feature>
<dbReference type="InterPro" id="IPR015815">
    <property type="entry name" value="HIBADH-related"/>
</dbReference>
<keyword evidence="10" id="KW-1185">Reference proteome</keyword>
<dbReference type="OrthoDB" id="9812907at2"/>
<dbReference type="Gene3D" id="1.10.1040.10">
    <property type="entry name" value="N-(1-d-carboxylethyl)-l-norvaline Dehydrogenase, domain 2"/>
    <property type="match status" value="1"/>
</dbReference>
<dbReference type="InterPro" id="IPR029154">
    <property type="entry name" value="HIBADH-like_NADP-bd"/>
</dbReference>
<evidence type="ECO:0000259" key="7">
    <source>
        <dbReference type="Pfam" id="PF03446"/>
    </source>
</evidence>
<proteinExistence type="inferred from homology"/>
<evidence type="ECO:0000256" key="3">
    <source>
        <dbReference type="ARBA" id="ARBA00022456"/>
    </source>
</evidence>
<dbReference type="InterPro" id="IPR006115">
    <property type="entry name" value="6PGDH_NADP-bd"/>
</dbReference>
<keyword evidence="4" id="KW-0560">Oxidoreductase</keyword>
<dbReference type="GO" id="GO:0051287">
    <property type="term" value="F:NAD binding"/>
    <property type="evidence" value="ECO:0007669"/>
    <property type="project" value="InterPro"/>
</dbReference>
<dbReference type="Proteomes" id="UP000240418">
    <property type="component" value="Unassembled WGS sequence"/>
</dbReference>
<dbReference type="Pfam" id="PF03446">
    <property type="entry name" value="NAD_binding_2"/>
    <property type="match status" value="1"/>
</dbReference>
<comment type="similarity">
    <text evidence="2">Belongs to the HIBADH-related family.</text>
</comment>
<name>A0A2P8FBD0_9RHOB</name>
<sequence>MSRIVFIGLGTMGLHMARGLAAAGHDVVGMDINAEARAAFPGATALDKTKMGGADIIITMLPEGAHVAQVHDEFLFSGVDVGTLLIDCSTIDVGTARALAASVEAKGSAMLDAPVSGGPAGAEAGTLSFMVGGNEDAFERARPVLEVMGSTITHFGAAGSGQAAKACHNMICGITAIAVTEGFALADSLSLDLNKFYGLCAGAAAQSWALENRCPIPGIVPAAPSSSGFAPGFASALMAKDLRLAQAAAQETGQVTPFGAEAARAFTSFAEEHGQLDFSAIYQTLRALPDQ</sequence>
<dbReference type="PANTHER" id="PTHR22981">
    <property type="entry name" value="3-HYDROXYISOBUTYRATE DEHYDROGENASE-RELATED"/>
    <property type="match status" value="1"/>
</dbReference>
<dbReference type="GO" id="GO:0050661">
    <property type="term" value="F:NADP binding"/>
    <property type="evidence" value="ECO:0007669"/>
    <property type="project" value="InterPro"/>
</dbReference>
<dbReference type="GO" id="GO:0008442">
    <property type="term" value="F:3-hydroxyisobutyrate dehydrogenase activity"/>
    <property type="evidence" value="ECO:0007669"/>
    <property type="project" value="InterPro"/>
</dbReference>
<evidence type="ECO:0000259" key="8">
    <source>
        <dbReference type="Pfam" id="PF14833"/>
    </source>
</evidence>
<keyword evidence="3" id="KW-0101">Branched-chain amino acid catabolism</keyword>
<evidence type="ECO:0000256" key="4">
    <source>
        <dbReference type="ARBA" id="ARBA00023002"/>
    </source>
</evidence>
<dbReference type="Gene3D" id="3.40.50.720">
    <property type="entry name" value="NAD(P)-binding Rossmann-like Domain"/>
    <property type="match status" value="1"/>
</dbReference>
<evidence type="ECO:0000256" key="2">
    <source>
        <dbReference type="ARBA" id="ARBA00009080"/>
    </source>
</evidence>
<dbReference type="PANTHER" id="PTHR22981:SF7">
    <property type="entry name" value="3-HYDROXYISOBUTYRATE DEHYDROGENASE, MITOCHONDRIAL"/>
    <property type="match status" value="1"/>
</dbReference>
<evidence type="ECO:0000256" key="5">
    <source>
        <dbReference type="ARBA" id="ARBA00023027"/>
    </source>
</evidence>
<comment type="pathway">
    <text evidence="1">Amino-acid degradation.</text>
</comment>
<dbReference type="InterPro" id="IPR011548">
    <property type="entry name" value="HIBADH"/>
</dbReference>
<feature type="domain" description="3-hydroxyisobutyrate dehydrogenase-like NAD-binding" evidence="8">
    <location>
        <begin position="159"/>
        <end position="284"/>
    </location>
</feature>
<feature type="domain" description="6-phosphogluconate dehydrogenase NADP-binding" evidence="7">
    <location>
        <begin position="4"/>
        <end position="156"/>
    </location>
</feature>
<dbReference type="InterPro" id="IPR008927">
    <property type="entry name" value="6-PGluconate_DH-like_C_sf"/>
</dbReference>
<organism evidence="9 10">
    <name type="scientific">Shimia abyssi</name>
    <dbReference type="NCBI Taxonomy" id="1662395"/>
    <lineage>
        <taxon>Bacteria</taxon>
        <taxon>Pseudomonadati</taxon>
        <taxon>Pseudomonadota</taxon>
        <taxon>Alphaproteobacteria</taxon>
        <taxon>Rhodobacterales</taxon>
        <taxon>Roseobacteraceae</taxon>
    </lineage>
</organism>
<dbReference type="EMBL" id="PYGJ01000008">
    <property type="protein sequence ID" value="PSL18972.1"/>
    <property type="molecule type" value="Genomic_DNA"/>
</dbReference>